<keyword evidence="1" id="KW-0812">Transmembrane</keyword>
<dbReference type="EMBL" id="JAUJYO010000011">
    <property type="protein sequence ID" value="KAK1305122.1"/>
    <property type="molecule type" value="Genomic_DNA"/>
</dbReference>
<reference evidence="3" key="1">
    <citation type="journal article" date="2023" name="Nat. Commun.">
        <title>Diploid and tetraploid genomes of Acorus and the evolution of monocots.</title>
        <authorList>
            <person name="Ma L."/>
            <person name="Liu K.W."/>
            <person name="Li Z."/>
            <person name="Hsiao Y.Y."/>
            <person name="Qi Y."/>
            <person name="Fu T."/>
            <person name="Tang G.D."/>
            <person name="Zhang D."/>
            <person name="Sun W.H."/>
            <person name="Liu D.K."/>
            <person name="Li Y."/>
            <person name="Chen G.Z."/>
            <person name="Liu X.D."/>
            <person name="Liao X.Y."/>
            <person name="Jiang Y.T."/>
            <person name="Yu X."/>
            <person name="Hao Y."/>
            <person name="Huang J."/>
            <person name="Zhao X.W."/>
            <person name="Ke S."/>
            <person name="Chen Y.Y."/>
            <person name="Wu W.L."/>
            <person name="Hsu J.L."/>
            <person name="Lin Y.F."/>
            <person name="Huang M.D."/>
            <person name="Li C.Y."/>
            <person name="Huang L."/>
            <person name="Wang Z.W."/>
            <person name="Zhao X."/>
            <person name="Zhong W.Y."/>
            <person name="Peng D.H."/>
            <person name="Ahmad S."/>
            <person name="Lan S."/>
            <person name="Zhang J.S."/>
            <person name="Tsai W.C."/>
            <person name="Van de Peer Y."/>
            <person name="Liu Z.J."/>
        </authorList>
    </citation>
    <scope>NUCLEOTIDE SEQUENCE</scope>
    <source>
        <strain evidence="3">CP</strain>
    </source>
</reference>
<proteinExistence type="predicted"/>
<sequence length="671" mass="77466">MRGWRWGLVIWLAYLAADYVATTALGVLSTSTAIGGGGSNSKVMTPPSSSSSSDGLQNGPTELVALWSSFLLLHLGGPDTITAYALEDNELWKRHLLGLITQVGLALYVIIKSSIVKSGRWNQLLVPTVLMFLVGVLKFGERTWTLRYGSQDKFREFMENIEEETEYDVEAVNNTNHHTTSTTTEVESEADVEAANKTTCNTTSTIDKDIEVESEADVHKWEILLCKAHNFYHTFRRLIVDQMLTRNDRNKSKPFFMKLEAKQAFQVIEIELSLIYEALYTKAPLVYTVPGVCFRALAFTFITISFFFFQFITDKSRYNDIDLAITYVLLVGALVLELYANILHIFSDQAFLWLKQSRKFNNKRWLLRLFSNKEKRYWSHNMAQYNRHYVPYNLKEKIIQWIDLTEEFYMTEDVPITDELKKFVFDELKRKLMEEEEKDKKKAVAKADLPSSSTYEDLKRLSECRGERVLQHYKFFDKLGWSVVDIEFDKSICILYTVTRKLLYHDEGEISETLQESRLISKTLSDYMMYLLLFRTPMITAGISKPYKALFGSAAGESLKSISKVMFKLTKEDENSLAFFELKLETLHCEFGKMERTEVWKIVSAVWTEMLCYAACHCRGYNHAQRLSKGGELLTFVWFLMAHLGTGQHYREEAGEPRLNLDPRSLSISQL</sequence>
<comment type="caution">
    <text evidence="3">The sequence shown here is derived from an EMBL/GenBank/DDBJ whole genome shotgun (WGS) entry which is preliminary data.</text>
</comment>
<evidence type="ECO:0000313" key="3">
    <source>
        <dbReference type="EMBL" id="KAK1305122.1"/>
    </source>
</evidence>
<feature type="transmembrane region" description="Helical" evidence="1">
    <location>
        <begin position="292"/>
        <end position="312"/>
    </location>
</feature>
<dbReference type="AlphaFoldDB" id="A0AAV9DYL1"/>
<dbReference type="PANTHER" id="PTHR31325">
    <property type="entry name" value="OS01G0798800 PROTEIN-RELATED"/>
    <property type="match status" value="1"/>
</dbReference>
<keyword evidence="1" id="KW-0472">Membrane</keyword>
<gene>
    <name evidence="3" type="ORF">QJS10_CPB11g01310</name>
</gene>
<keyword evidence="4" id="KW-1185">Reference proteome</keyword>
<dbReference type="InterPro" id="IPR007658">
    <property type="entry name" value="DUF594"/>
</dbReference>
<reference evidence="3" key="2">
    <citation type="submission" date="2023-06" db="EMBL/GenBank/DDBJ databases">
        <authorList>
            <person name="Ma L."/>
            <person name="Liu K.-W."/>
            <person name="Li Z."/>
            <person name="Hsiao Y.-Y."/>
            <person name="Qi Y."/>
            <person name="Fu T."/>
            <person name="Tang G."/>
            <person name="Zhang D."/>
            <person name="Sun W.-H."/>
            <person name="Liu D.-K."/>
            <person name="Li Y."/>
            <person name="Chen G.-Z."/>
            <person name="Liu X.-D."/>
            <person name="Liao X.-Y."/>
            <person name="Jiang Y.-T."/>
            <person name="Yu X."/>
            <person name="Hao Y."/>
            <person name="Huang J."/>
            <person name="Zhao X.-W."/>
            <person name="Ke S."/>
            <person name="Chen Y.-Y."/>
            <person name="Wu W.-L."/>
            <person name="Hsu J.-L."/>
            <person name="Lin Y.-F."/>
            <person name="Huang M.-D."/>
            <person name="Li C.-Y."/>
            <person name="Huang L."/>
            <person name="Wang Z.-W."/>
            <person name="Zhao X."/>
            <person name="Zhong W.-Y."/>
            <person name="Peng D.-H."/>
            <person name="Ahmad S."/>
            <person name="Lan S."/>
            <person name="Zhang J.-S."/>
            <person name="Tsai W.-C."/>
            <person name="Van De Peer Y."/>
            <person name="Liu Z.-J."/>
        </authorList>
    </citation>
    <scope>NUCLEOTIDE SEQUENCE</scope>
    <source>
        <strain evidence="3">CP</strain>
        <tissue evidence="3">Leaves</tissue>
    </source>
</reference>
<feature type="transmembrane region" description="Helical" evidence="1">
    <location>
        <begin position="121"/>
        <end position="140"/>
    </location>
</feature>
<evidence type="ECO:0000256" key="1">
    <source>
        <dbReference type="SAM" id="Phobius"/>
    </source>
</evidence>
<dbReference type="InterPro" id="IPR025315">
    <property type="entry name" value="DUF4220"/>
</dbReference>
<accession>A0AAV9DYL1</accession>
<organism evidence="3 4">
    <name type="scientific">Acorus calamus</name>
    <name type="common">Sweet flag</name>
    <dbReference type="NCBI Taxonomy" id="4465"/>
    <lineage>
        <taxon>Eukaryota</taxon>
        <taxon>Viridiplantae</taxon>
        <taxon>Streptophyta</taxon>
        <taxon>Embryophyta</taxon>
        <taxon>Tracheophyta</taxon>
        <taxon>Spermatophyta</taxon>
        <taxon>Magnoliopsida</taxon>
        <taxon>Liliopsida</taxon>
        <taxon>Acoraceae</taxon>
        <taxon>Acorus</taxon>
    </lineage>
</organism>
<dbReference type="Proteomes" id="UP001180020">
    <property type="component" value="Unassembled WGS sequence"/>
</dbReference>
<dbReference type="Pfam" id="PF04578">
    <property type="entry name" value="DUF594"/>
    <property type="match status" value="1"/>
</dbReference>
<protein>
    <recommendedName>
        <fullName evidence="2">DUF4220 domain-containing protein</fullName>
    </recommendedName>
</protein>
<feature type="transmembrane region" description="Helical" evidence="1">
    <location>
        <begin position="96"/>
        <end position="115"/>
    </location>
</feature>
<dbReference type="Pfam" id="PF13968">
    <property type="entry name" value="DUF4220"/>
    <property type="match status" value="1"/>
</dbReference>
<evidence type="ECO:0000313" key="4">
    <source>
        <dbReference type="Proteomes" id="UP001180020"/>
    </source>
</evidence>
<keyword evidence="1" id="KW-1133">Transmembrane helix</keyword>
<name>A0AAV9DYL1_ACOCL</name>
<feature type="transmembrane region" description="Helical" evidence="1">
    <location>
        <begin position="324"/>
        <end position="354"/>
    </location>
</feature>
<evidence type="ECO:0000259" key="2">
    <source>
        <dbReference type="Pfam" id="PF13968"/>
    </source>
</evidence>
<feature type="transmembrane region" description="Helical" evidence="1">
    <location>
        <begin position="64"/>
        <end position="84"/>
    </location>
</feature>
<feature type="domain" description="DUF4220" evidence="2">
    <location>
        <begin position="11"/>
        <end position="386"/>
    </location>
</feature>